<keyword evidence="3" id="KW-1185">Reference proteome</keyword>
<evidence type="ECO:0000256" key="1">
    <source>
        <dbReference type="SAM" id="SignalP"/>
    </source>
</evidence>
<dbReference type="Proteomes" id="UP000323161">
    <property type="component" value="Unassembled WGS sequence"/>
</dbReference>
<evidence type="ECO:0000313" key="3">
    <source>
        <dbReference type="Proteomes" id="UP000323161"/>
    </source>
</evidence>
<comment type="caution">
    <text evidence="2">The sequence shown here is derived from an EMBL/GenBank/DDBJ whole genome shotgun (WGS) entry which is preliminary data.</text>
</comment>
<protein>
    <submittedName>
        <fullName evidence="2">Uncharacterized protein</fullName>
    </submittedName>
</protein>
<dbReference type="PROSITE" id="PS51257">
    <property type="entry name" value="PROKAR_LIPOPROTEIN"/>
    <property type="match status" value="1"/>
</dbReference>
<dbReference type="AlphaFoldDB" id="A0A5B0VN82"/>
<reference evidence="2 3" key="1">
    <citation type="submission" date="2019-08" db="EMBL/GenBank/DDBJ databases">
        <title>Marinobacter ZYF650 sp. nov., a marine bacterium isolated from seawater of the Mariana trench.</title>
        <authorList>
            <person name="Ahmad W."/>
        </authorList>
    </citation>
    <scope>NUCLEOTIDE SEQUENCE [LARGE SCALE GENOMIC DNA]</scope>
    <source>
        <strain evidence="2 3">ZYF650</strain>
    </source>
</reference>
<keyword evidence="1" id="KW-0732">Signal</keyword>
<accession>A0A5B0VN82</accession>
<dbReference type="EMBL" id="VTUU01000001">
    <property type="protein sequence ID" value="KAA1176086.1"/>
    <property type="molecule type" value="Genomic_DNA"/>
</dbReference>
<dbReference type="RefSeq" id="WP_149598712.1">
    <property type="nucleotide sequence ID" value="NZ_VTUU01000001.1"/>
</dbReference>
<sequence>MKARAVKLAGAVLSLALLAGCSDSPSNSDIESALNAMNSESFTEVSDFEKVNGYAEGENRYVVDVNYELTFTKGLDELMAESSGLEKMALGMLKMTMGDFEEGDTMEDSTSITFVDSENGWRPL</sequence>
<proteinExistence type="predicted"/>
<feature type="chain" id="PRO_5022763296" evidence="1">
    <location>
        <begin position="20"/>
        <end position="124"/>
    </location>
</feature>
<gene>
    <name evidence="2" type="ORF">FWJ25_02845</name>
</gene>
<organism evidence="2 3">
    <name type="scientific">Marinobacter salinexigens</name>
    <dbReference type="NCBI Taxonomy" id="2919747"/>
    <lineage>
        <taxon>Bacteria</taxon>
        <taxon>Pseudomonadati</taxon>
        <taxon>Pseudomonadota</taxon>
        <taxon>Gammaproteobacteria</taxon>
        <taxon>Pseudomonadales</taxon>
        <taxon>Marinobacteraceae</taxon>
        <taxon>Marinobacter</taxon>
    </lineage>
</organism>
<evidence type="ECO:0000313" key="2">
    <source>
        <dbReference type="EMBL" id="KAA1176086.1"/>
    </source>
</evidence>
<feature type="signal peptide" evidence="1">
    <location>
        <begin position="1"/>
        <end position="19"/>
    </location>
</feature>
<name>A0A5B0VN82_9GAMM</name>